<name>A0A7M5X3J8_9CNID</name>
<keyword evidence="4" id="KW-1185">Reference proteome</keyword>
<dbReference type="Pfam" id="PF00168">
    <property type="entry name" value="C2"/>
    <property type="match status" value="2"/>
</dbReference>
<evidence type="ECO:0000259" key="2">
    <source>
        <dbReference type="PROSITE" id="PS50004"/>
    </source>
</evidence>
<accession>A0A7M5X3J8</accession>
<evidence type="ECO:0000313" key="3">
    <source>
        <dbReference type="EnsemblMetazoa" id="CLYHEMP016443.1"/>
    </source>
</evidence>
<dbReference type="EnsemblMetazoa" id="CLYHEMT016443.1">
    <property type="protein sequence ID" value="CLYHEMP016443.1"/>
    <property type="gene ID" value="CLYHEMG016443"/>
</dbReference>
<organism evidence="3 4">
    <name type="scientific">Clytia hemisphaerica</name>
    <dbReference type="NCBI Taxonomy" id="252671"/>
    <lineage>
        <taxon>Eukaryota</taxon>
        <taxon>Metazoa</taxon>
        <taxon>Cnidaria</taxon>
        <taxon>Hydrozoa</taxon>
        <taxon>Hydroidolina</taxon>
        <taxon>Leptothecata</taxon>
        <taxon>Obeliida</taxon>
        <taxon>Clytiidae</taxon>
        <taxon>Clytia</taxon>
    </lineage>
</organism>
<dbReference type="SUPFAM" id="SSF49562">
    <property type="entry name" value="C2 domain (Calcium/lipid-binding domain, CaLB)"/>
    <property type="match status" value="2"/>
</dbReference>
<reference evidence="3" key="1">
    <citation type="submission" date="2021-01" db="UniProtKB">
        <authorList>
            <consortium name="EnsemblMetazoa"/>
        </authorList>
    </citation>
    <scope>IDENTIFICATION</scope>
</reference>
<dbReference type="Proteomes" id="UP000594262">
    <property type="component" value="Unplaced"/>
</dbReference>
<dbReference type="OrthoDB" id="419768at2759"/>
<dbReference type="InterPro" id="IPR000008">
    <property type="entry name" value="C2_dom"/>
</dbReference>
<dbReference type="PANTHER" id="PTHR46129">
    <property type="entry name" value="SYNAPTOTAGMIN 14, ISOFORM D"/>
    <property type="match status" value="1"/>
</dbReference>
<dbReference type="InterPro" id="IPR035892">
    <property type="entry name" value="C2_domain_sf"/>
</dbReference>
<feature type="region of interest" description="Disordered" evidence="1">
    <location>
        <begin position="37"/>
        <end position="146"/>
    </location>
</feature>
<sequence>MCTGLRNLATKLADKHAAIKKLFQFCCCCLLGEISTEADGSAPENEGGVEGEEGGGDEGLPPGSARASQAAANSIRGSPGAAASYIEDGEEAGPSGEPVEVTEDGTPLHEVLPPPTTTHEVLPPPTTTHEVKENSSVPAGETTLESIDDGDVGFIEAAGDETAESGEQDVGFIETVEEEEPLCIVGKVLITLLHYPDDNKLDLAVLKLDELPTVDRGGAENVSIHLCVLPGRKQRFKGKPQSVLQDEFNQAFTFSNITPETLETTAIRLRVYGKKGFLKQKLIGEVQIALGKENLTDGEEIWKSLSPKGDVPPDEEEGGNFNLSDLSSLASFGESATKPELLINLHYTDLTGRLTVEVIQAANLKKNTMIIDPDTFVKIKCVSGKGKRIGKSKTTVRRLQSSPEYNETFIYPLSDDDLEDATMMFQVYSVGKRRKKRELLGWFAYGLNNSGPTEAAHWQEMCQNKDCDVCHWQELKSV</sequence>
<dbReference type="GeneID" id="136798332"/>
<evidence type="ECO:0000256" key="1">
    <source>
        <dbReference type="SAM" id="MobiDB-lite"/>
    </source>
</evidence>
<dbReference type="AlphaFoldDB" id="A0A7M5X3J8"/>
<dbReference type="PROSITE" id="PS50004">
    <property type="entry name" value="C2"/>
    <property type="match status" value="2"/>
</dbReference>
<evidence type="ECO:0000313" key="4">
    <source>
        <dbReference type="Proteomes" id="UP000594262"/>
    </source>
</evidence>
<feature type="compositionally biased region" description="Acidic residues" evidence="1">
    <location>
        <begin position="47"/>
        <end position="56"/>
    </location>
</feature>
<dbReference type="Gene3D" id="2.60.40.150">
    <property type="entry name" value="C2 domain"/>
    <property type="match status" value="2"/>
</dbReference>
<feature type="compositionally biased region" description="Polar residues" evidence="1">
    <location>
        <begin position="66"/>
        <end position="76"/>
    </location>
</feature>
<dbReference type="PANTHER" id="PTHR46129:SF2">
    <property type="entry name" value="SYNAPTOTAGMIN 14, ISOFORM D"/>
    <property type="match status" value="1"/>
</dbReference>
<feature type="domain" description="C2" evidence="2">
    <location>
        <begin position="337"/>
        <end position="471"/>
    </location>
</feature>
<proteinExistence type="predicted"/>
<dbReference type="GO" id="GO:0005543">
    <property type="term" value="F:phospholipid binding"/>
    <property type="evidence" value="ECO:0007669"/>
    <property type="project" value="TreeGrafter"/>
</dbReference>
<feature type="compositionally biased region" description="Pro residues" evidence="1">
    <location>
        <begin position="112"/>
        <end position="126"/>
    </location>
</feature>
<dbReference type="InterPro" id="IPR043541">
    <property type="entry name" value="SYT14/14L/16"/>
</dbReference>
<protein>
    <recommendedName>
        <fullName evidence="2">C2 domain-containing protein</fullName>
    </recommendedName>
</protein>
<dbReference type="SMART" id="SM00239">
    <property type="entry name" value="C2"/>
    <property type="match status" value="2"/>
</dbReference>
<feature type="domain" description="C2" evidence="2">
    <location>
        <begin position="184"/>
        <end position="303"/>
    </location>
</feature>
<dbReference type="RefSeq" id="XP_066911032.1">
    <property type="nucleotide sequence ID" value="XM_067054931.1"/>
</dbReference>